<dbReference type="GO" id="GO:0005524">
    <property type="term" value="F:ATP binding"/>
    <property type="evidence" value="ECO:0007669"/>
    <property type="project" value="UniProtKB-KW"/>
</dbReference>
<dbReference type="Pfam" id="PF22594">
    <property type="entry name" value="GTP-eEF1A_C"/>
    <property type="match status" value="1"/>
</dbReference>
<keyword evidence="6" id="KW-0342">GTP-binding</keyword>
<proteinExistence type="predicted"/>
<evidence type="ECO:0000313" key="10">
    <source>
        <dbReference type="Proteomes" id="UP000267464"/>
    </source>
</evidence>
<sequence length="456" mass="48964">MTDHPHAHVRSLPPEGARAALGSGPAGGSATAVPVQKDHRALRFLTAGSVDDGKSTLIGRLLYDSRAILADQLDTLEKKAAGAPIDLSLLTDGLEAEREQGITIDVAYRYFATKQRKFIIADAPGHEQYTRNMVTAAAGSDAAVVLVDITKLDVSAKPLVLLPQTRRHALLAHLLRVPSIVFAVNKLDAVDNPGQAFAAVKTALLDFAEKAGITVAEIIPVSALRGDNVTQPLDADWYDGPSLLQLLESLPPTQERKDGDLLIPVQYVAREGEGTGNQPRTLWGRIAHGRVKAGDEVQLFPSGQSAIVTEVRLAGDTVEQAEAGQSAGVVLDRQLDVSRGDWIATPKTIHETQRFSATLAWLDTEPAIVGRKYWVRHGNRWVQARIAAIESSLDIHSLEPREAHQLAVNEIGHVVVETQQPLPVEAYESNRVGGSLIIVDPTSNRTSGALLVKAAA</sequence>
<dbReference type="InterPro" id="IPR054696">
    <property type="entry name" value="GTP-eEF1A_C"/>
</dbReference>
<dbReference type="InterPro" id="IPR050100">
    <property type="entry name" value="TRAFAC_GTPase_members"/>
</dbReference>
<feature type="domain" description="Tr-type G" evidence="8">
    <location>
        <begin position="39"/>
        <end position="255"/>
    </location>
</feature>
<dbReference type="OrthoDB" id="9804504at2"/>
<evidence type="ECO:0000256" key="1">
    <source>
        <dbReference type="ARBA" id="ARBA00012391"/>
    </source>
</evidence>
<dbReference type="AlphaFoldDB" id="A0A3N7HXI0"/>
<keyword evidence="5" id="KW-0067">ATP-binding</keyword>
<dbReference type="SUPFAM" id="SSF52540">
    <property type="entry name" value="P-loop containing nucleoside triphosphate hydrolases"/>
    <property type="match status" value="1"/>
</dbReference>
<dbReference type="CDD" id="cd04095">
    <property type="entry name" value="CysN_NoDQ_III"/>
    <property type="match status" value="1"/>
</dbReference>
<evidence type="ECO:0000256" key="7">
    <source>
        <dbReference type="SAM" id="MobiDB-lite"/>
    </source>
</evidence>
<keyword evidence="10" id="KW-1185">Reference proteome</keyword>
<dbReference type="InterPro" id="IPR011779">
    <property type="entry name" value="SO4_adenylTrfase_lsu"/>
</dbReference>
<dbReference type="Pfam" id="PF00009">
    <property type="entry name" value="GTP_EFTU"/>
    <property type="match status" value="1"/>
</dbReference>
<dbReference type="PROSITE" id="PS00301">
    <property type="entry name" value="G_TR_1"/>
    <property type="match status" value="1"/>
</dbReference>
<dbReference type="Proteomes" id="UP000267464">
    <property type="component" value="Unassembled WGS sequence"/>
</dbReference>
<protein>
    <recommendedName>
        <fullName evidence="1">sulfate adenylyltransferase</fullName>
        <ecNumber evidence="1">2.7.7.4</ecNumber>
    </recommendedName>
</protein>
<organism evidence="9 10">
    <name type="scientific">Piscinibacter terrae</name>
    <dbReference type="NCBI Taxonomy" id="2496871"/>
    <lineage>
        <taxon>Bacteria</taxon>
        <taxon>Pseudomonadati</taxon>
        <taxon>Pseudomonadota</taxon>
        <taxon>Betaproteobacteria</taxon>
        <taxon>Burkholderiales</taxon>
        <taxon>Sphaerotilaceae</taxon>
        <taxon>Piscinibacter</taxon>
    </lineage>
</organism>
<keyword evidence="3 9" id="KW-0548">Nucleotidyltransferase</keyword>
<evidence type="ECO:0000256" key="5">
    <source>
        <dbReference type="ARBA" id="ARBA00022840"/>
    </source>
</evidence>
<dbReference type="PRINTS" id="PR00315">
    <property type="entry name" value="ELONGATNFCT"/>
</dbReference>
<evidence type="ECO:0000259" key="8">
    <source>
        <dbReference type="PROSITE" id="PS51722"/>
    </source>
</evidence>
<evidence type="ECO:0000256" key="3">
    <source>
        <dbReference type="ARBA" id="ARBA00022695"/>
    </source>
</evidence>
<feature type="region of interest" description="Disordered" evidence="7">
    <location>
        <begin position="1"/>
        <end position="32"/>
    </location>
</feature>
<feature type="compositionally biased region" description="Low complexity" evidence="7">
    <location>
        <begin position="16"/>
        <end position="32"/>
    </location>
</feature>
<name>A0A3N7HXI0_9BURK</name>
<dbReference type="EC" id="2.7.7.4" evidence="1"/>
<dbReference type="Gene3D" id="3.40.50.300">
    <property type="entry name" value="P-loop containing nucleotide triphosphate hydrolases"/>
    <property type="match status" value="1"/>
</dbReference>
<dbReference type="InterPro" id="IPR009001">
    <property type="entry name" value="Transl_elong_EF1A/Init_IF2_C"/>
</dbReference>
<evidence type="ECO:0000313" key="9">
    <source>
        <dbReference type="EMBL" id="RQP25771.1"/>
    </source>
</evidence>
<dbReference type="InterPro" id="IPR000795">
    <property type="entry name" value="T_Tr_GTP-bd_dom"/>
</dbReference>
<keyword evidence="2 9" id="KW-0808">Transferase</keyword>
<evidence type="ECO:0000256" key="2">
    <source>
        <dbReference type="ARBA" id="ARBA00022679"/>
    </source>
</evidence>
<dbReference type="PANTHER" id="PTHR23115">
    <property type="entry name" value="TRANSLATION FACTOR"/>
    <property type="match status" value="1"/>
</dbReference>
<evidence type="ECO:0000256" key="6">
    <source>
        <dbReference type="ARBA" id="ARBA00023134"/>
    </source>
</evidence>
<dbReference type="PROSITE" id="PS51722">
    <property type="entry name" value="G_TR_2"/>
    <property type="match status" value="1"/>
</dbReference>
<dbReference type="RefSeq" id="WP_124538429.1">
    <property type="nucleotide sequence ID" value="NZ_QUSW01000001.1"/>
</dbReference>
<dbReference type="GO" id="GO:0003924">
    <property type="term" value="F:GTPase activity"/>
    <property type="evidence" value="ECO:0007669"/>
    <property type="project" value="InterPro"/>
</dbReference>
<dbReference type="InterPro" id="IPR031157">
    <property type="entry name" value="G_TR_CS"/>
</dbReference>
<gene>
    <name evidence="9" type="ORF">DZC73_01490</name>
</gene>
<dbReference type="SUPFAM" id="SSF50465">
    <property type="entry name" value="EF-Tu/eEF-1alpha/eIF2-gamma C-terminal domain"/>
    <property type="match status" value="1"/>
</dbReference>
<reference evidence="9 10" key="1">
    <citation type="submission" date="2018-08" db="EMBL/GenBank/DDBJ databases">
        <authorList>
            <person name="Khan S.A."/>
            <person name="Jeon C.O."/>
            <person name="Chun B.H."/>
            <person name="Jeong S.E."/>
        </authorList>
    </citation>
    <scope>NUCLEOTIDE SEQUENCE [LARGE SCALE GENOMIC DNA]</scope>
    <source>
        <strain evidence="9 10">S-16</strain>
    </source>
</reference>
<dbReference type="GO" id="GO:0005525">
    <property type="term" value="F:GTP binding"/>
    <property type="evidence" value="ECO:0007669"/>
    <property type="project" value="UniProtKB-KW"/>
</dbReference>
<accession>A0A3N7HXI0</accession>
<dbReference type="Gene3D" id="2.40.30.10">
    <property type="entry name" value="Translation factors"/>
    <property type="match status" value="2"/>
</dbReference>
<keyword evidence="4" id="KW-0547">Nucleotide-binding</keyword>
<dbReference type="EMBL" id="QUSW01000001">
    <property type="protein sequence ID" value="RQP25771.1"/>
    <property type="molecule type" value="Genomic_DNA"/>
</dbReference>
<dbReference type="GO" id="GO:0004781">
    <property type="term" value="F:sulfate adenylyltransferase (ATP) activity"/>
    <property type="evidence" value="ECO:0007669"/>
    <property type="project" value="UniProtKB-EC"/>
</dbReference>
<dbReference type="InterPro" id="IPR009000">
    <property type="entry name" value="Transl_B-barrel_sf"/>
</dbReference>
<evidence type="ECO:0000256" key="4">
    <source>
        <dbReference type="ARBA" id="ARBA00022741"/>
    </source>
</evidence>
<dbReference type="InterPro" id="IPR027417">
    <property type="entry name" value="P-loop_NTPase"/>
</dbReference>
<reference evidence="9 10" key="2">
    <citation type="submission" date="2018-12" db="EMBL/GenBank/DDBJ databases">
        <title>Rhizobacter gummiphilus sp. nov., a rubber-degrading bacterium isolated from the soil of a botanical garden in Japan.</title>
        <authorList>
            <person name="Shunsuke S.S."/>
        </authorList>
    </citation>
    <scope>NUCLEOTIDE SEQUENCE [LARGE SCALE GENOMIC DNA]</scope>
    <source>
        <strain evidence="9 10">S-16</strain>
    </source>
</reference>
<dbReference type="NCBIfam" id="TIGR02034">
    <property type="entry name" value="CysN"/>
    <property type="match status" value="1"/>
</dbReference>
<dbReference type="GO" id="GO:0006790">
    <property type="term" value="P:sulfur compound metabolic process"/>
    <property type="evidence" value="ECO:0007669"/>
    <property type="project" value="InterPro"/>
</dbReference>
<comment type="caution">
    <text evidence="9">The sequence shown here is derived from an EMBL/GenBank/DDBJ whole genome shotgun (WGS) entry which is preliminary data.</text>
</comment>
<dbReference type="InterPro" id="IPR044139">
    <property type="entry name" value="CysN_NoDQ_III"/>
</dbReference>
<dbReference type="SUPFAM" id="SSF50447">
    <property type="entry name" value="Translation proteins"/>
    <property type="match status" value="1"/>
</dbReference>